<dbReference type="Proteomes" id="UP000308267">
    <property type="component" value="Unassembled WGS sequence"/>
</dbReference>
<reference evidence="4 5" key="1">
    <citation type="journal article" date="2019" name="BMC Genomics">
        <title>New insights from Opisthorchis felineus genome: update on genomics of the epidemiologically important liver flukes.</title>
        <authorList>
            <person name="Ershov N.I."/>
            <person name="Mordvinov V.A."/>
            <person name="Prokhortchouk E.B."/>
            <person name="Pakharukova M.Y."/>
            <person name="Gunbin K.V."/>
            <person name="Ustyantsev K."/>
            <person name="Genaev M.A."/>
            <person name="Blinov A.G."/>
            <person name="Mazur A."/>
            <person name="Boulygina E."/>
            <person name="Tsygankova S."/>
            <person name="Khrameeva E."/>
            <person name="Chekanov N."/>
            <person name="Fan G."/>
            <person name="Xiao A."/>
            <person name="Zhang H."/>
            <person name="Xu X."/>
            <person name="Yang H."/>
            <person name="Solovyev V."/>
            <person name="Lee S.M."/>
            <person name="Liu X."/>
            <person name="Afonnikov D.A."/>
            <person name="Skryabin K.G."/>
        </authorList>
    </citation>
    <scope>NUCLEOTIDE SEQUENCE [LARGE SCALE GENOMIC DNA]</scope>
    <source>
        <strain evidence="4">AK-0245</strain>
        <tissue evidence="4">Whole organism</tissue>
    </source>
</reference>
<dbReference type="PANTHER" id="PTHR21683">
    <property type="entry name" value="COILED-COIL DOMAIN-CONTAINING PROTEIN 42 LIKE-2-LIKE-RELATED"/>
    <property type="match status" value="1"/>
</dbReference>
<feature type="coiled-coil region" evidence="2">
    <location>
        <begin position="225"/>
        <end position="259"/>
    </location>
</feature>
<proteinExistence type="predicted"/>
<organism evidence="4 5">
    <name type="scientific">Opisthorchis felineus</name>
    <dbReference type="NCBI Taxonomy" id="147828"/>
    <lineage>
        <taxon>Eukaryota</taxon>
        <taxon>Metazoa</taxon>
        <taxon>Spiralia</taxon>
        <taxon>Lophotrochozoa</taxon>
        <taxon>Platyhelminthes</taxon>
        <taxon>Trematoda</taxon>
        <taxon>Digenea</taxon>
        <taxon>Opisthorchiida</taxon>
        <taxon>Opisthorchiata</taxon>
        <taxon>Opisthorchiidae</taxon>
        <taxon>Opisthorchis</taxon>
    </lineage>
</organism>
<feature type="coiled-coil region" evidence="2">
    <location>
        <begin position="34"/>
        <end position="99"/>
    </location>
</feature>
<evidence type="ECO:0000256" key="2">
    <source>
        <dbReference type="SAM" id="Coils"/>
    </source>
</evidence>
<gene>
    <name evidence="4" type="ORF">CRM22_004893</name>
</gene>
<dbReference type="PANTHER" id="PTHR21683:SF2">
    <property type="entry name" value="COILED-COIL DOMAIN-CONTAINING PROTEIN 42 LIKE-2-LIKE"/>
    <property type="match status" value="1"/>
</dbReference>
<sequence>MVYSPSECARIKMDAKMASSNSSHFDEEKCSSIEERSQNAIVNADNRLENLENINSTSLKVLEKHSQLRKLNGELKKEKNEFKKKMEELEERWTIVQEKETIYRDSLIKFEKMLRDNDEKKLRALRKLVNERALQKTNEIELEILRKTNKQLLSQRQRLENKVANLRKYQRFLQELVKRSEYFSDIPEVLSRYNALMANLEDLKCVDQMNNLCFEELSTHLHQYREEKNDEKLSLTNELTSLRRRLEDSQTENRNMENLWVHARDNALQRVSELCEIKGCVLNMYRTARRHEKYGEDLSSENTVDQLEVIKDFILDLSEIIKELS</sequence>
<dbReference type="OrthoDB" id="10264298at2759"/>
<evidence type="ECO:0000259" key="3">
    <source>
        <dbReference type="Pfam" id="PF13863"/>
    </source>
</evidence>
<keyword evidence="1 2" id="KW-0175">Coiled coil</keyword>
<dbReference type="EMBL" id="SJOL01006423">
    <property type="protein sequence ID" value="TGZ67218.1"/>
    <property type="molecule type" value="Genomic_DNA"/>
</dbReference>
<feature type="coiled-coil region" evidence="2">
    <location>
        <begin position="142"/>
        <end position="176"/>
    </location>
</feature>
<dbReference type="Pfam" id="PF13863">
    <property type="entry name" value="DUF4200"/>
    <property type="match status" value="1"/>
</dbReference>
<name>A0A4S2M074_OPIFE</name>
<dbReference type="AlphaFoldDB" id="A0A4S2M074"/>
<accession>A0A4S2M074</accession>
<evidence type="ECO:0000313" key="5">
    <source>
        <dbReference type="Proteomes" id="UP000308267"/>
    </source>
</evidence>
<dbReference type="InterPro" id="IPR025252">
    <property type="entry name" value="DUF4200"/>
</dbReference>
<comment type="caution">
    <text evidence="4">The sequence shown here is derived from an EMBL/GenBank/DDBJ whole genome shotgun (WGS) entry which is preliminary data.</text>
</comment>
<dbReference type="GO" id="GO:0005856">
    <property type="term" value="C:cytoskeleton"/>
    <property type="evidence" value="ECO:0007669"/>
    <property type="project" value="UniProtKB-ARBA"/>
</dbReference>
<dbReference type="STRING" id="147828.A0A4S2M074"/>
<evidence type="ECO:0000256" key="1">
    <source>
        <dbReference type="ARBA" id="ARBA00023054"/>
    </source>
</evidence>
<feature type="domain" description="DUF4200" evidence="3">
    <location>
        <begin position="62"/>
        <end position="178"/>
    </location>
</feature>
<dbReference type="InterPro" id="IPR051147">
    <property type="entry name" value="CFAP_domain-containing"/>
</dbReference>
<evidence type="ECO:0000313" key="4">
    <source>
        <dbReference type="EMBL" id="TGZ67218.1"/>
    </source>
</evidence>
<keyword evidence="5" id="KW-1185">Reference proteome</keyword>
<protein>
    <recommendedName>
        <fullName evidence="3">DUF4200 domain-containing protein</fullName>
    </recommendedName>
</protein>